<sequence>LGTDLLHSSESLFVIPIVGLDPISLPLFTQTTSANFCGHALLIKGLELAFIVHFDEFLAASGLQGVELHLKQLIASESPQKTAVSSYNQELSNLIETEKQLQTIYN</sequence>
<keyword evidence="2" id="KW-1185">Reference proteome</keyword>
<reference evidence="1" key="3">
    <citation type="submission" date="2025-09" db="UniProtKB">
        <authorList>
            <consortium name="Ensembl"/>
        </authorList>
    </citation>
    <scope>IDENTIFICATION</scope>
    <source>
        <strain evidence="1">Thoroughbred</strain>
    </source>
</reference>
<evidence type="ECO:0000313" key="2">
    <source>
        <dbReference type="Proteomes" id="UP000002281"/>
    </source>
</evidence>
<organism evidence="1 2">
    <name type="scientific">Equus caballus</name>
    <name type="common">Horse</name>
    <dbReference type="NCBI Taxonomy" id="9796"/>
    <lineage>
        <taxon>Eukaryota</taxon>
        <taxon>Metazoa</taxon>
        <taxon>Chordata</taxon>
        <taxon>Craniata</taxon>
        <taxon>Vertebrata</taxon>
        <taxon>Euteleostomi</taxon>
        <taxon>Mammalia</taxon>
        <taxon>Eutheria</taxon>
        <taxon>Laurasiatheria</taxon>
        <taxon>Perissodactyla</taxon>
        <taxon>Equidae</taxon>
        <taxon>Equus</taxon>
    </lineage>
</organism>
<dbReference type="GeneTree" id="ENSGT00900000143204"/>
<dbReference type="PaxDb" id="9796-ENSECAP00000037390"/>
<dbReference type="AlphaFoldDB" id="A0A3Q2HQJ9"/>
<protein>
    <submittedName>
        <fullName evidence="1">Uncharacterized protein</fullName>
    </submittedName>
</protein>
<dbReference type="Bgee" id="ENSECAG00000021587">
    <property type="expression patterns" value="Expressed in articular cartilage of joint and 13 other cell types or tissues"/>
</dbReference>
<dbReference type="STRING" id="9796.ENSECAP00000037390"/>
<reference evidence="1 2" key="1">
    <citation type="journal article" date="2009" name="Science">
        <title>Genome sequence, comparative analysis, and population genetics of the domestic horse.</title>
        <authorList>
            <consortium name="Broad Institute Genome Sequencing Platform"/>
            <consortium name="Broad Institute Whole Genome Assembly Team"/>
            <person name="Wade C.M."/>
            <person name="Giulotto E."/>
            <person name="Sigurdsson S."/>
            <person name="Zoli M."/>
            <person name="Gnerre S."/>
            <person name="Imsland F."/>
            <person name="Lear T.L."/>
            <person name="Adelson D.L."/>
            <person name="Bailey E."/>
            <person name="Bellone R.R."/>
            <person name="Bloecker H."/>
            <person name="Distl O."/>
            <person name="Edgar R.C."/>
            <person name="Garber M."/>
            <person name="Leeb T."/>
            <person name="Mauceli E."/>
            <person name="MacLeod J.N."/>
            <person name="Penedo M.C.T."/>
            <person name="Raison J.M."/>
            <person name="Sharpe T."/>
            <person name="Vogel J."/>
            <person name="Andersson L."/>
            <person name="Antczak D.F."/>
            <person name="Biagi T."/>
            <person name="Binns M.M."/>
            <person name="Chowdhary B.P."/>
            <person name="Coleman S.J."/>
            <person name="Della Valle G."/>
            <person name="Fryc S."/>
            <person name="Guerin G."/>
            <person name="Hasegawa T."/>
            <person name="Hill E.W."/>
            <person name="Jurka J."/>
            <person name="Kiialainen A."/>
            <person name="Lindgren G."/>
            <person name="Liu J."/>
            <person name="Magnani E."/>
            <person name="Mickelson J.R."/>
            <person name="Murray J."/>
            <person name="Nergadze S.G."/>
            <person name="Onofrio R."/>
            <person name="Pedroni S."/>
            <person name="Piras M.F."/>
            <person name="Raudsepp T."/>
            <person name="Rocchi M."/>
            <person name="Roeed K.H."/>
            <person name="Ryder O.A."/>
            <person name="Searle S."/>
            <person name="Skow L."/>
            <person name="Swinburne J.E."/>
            <person name="Syvaenen A.C."/>
            <person name="Tozaki T."/>
            <person name="Valberg S.J."/>
            <person name="Vaudin M."/>
            <person name="White J.R."/>
            <person name="Zody M.C."/>
            <person name="Lander E.S."/>
            <person name="Lindblad-Toh K."/>
        </authorList>
    </citation>
    <scope>NUCLEOTIDE SEQUENCE [LARGE SCALE GENOMIC DNA]</scope>
    <source>
        <strain evidence="1 2">Thoroughbred</strain>
    </source>
</reference>
<name>A0A3Q2HQJ9_HORSE</name>
<accession>A0A3Q2HQJ9</accession>
<reference evidence="1" key="2">
    <citation type="submission" date="2025-08" db="UniProtKB">
        <authorList>
            <consortium name="Ensembl"/>
        </authorList>
    </citation>
    <scope>IDENTIFICATION</scope>
    <source>
        <strain evidence="1">Thoroughbred</strain>
    </source>
</reference>
<proteinExistence type="predicted"/>
<dbReference type="Ensembl" id="ENSECAT00000022949.3">
    <property type="protein sequence ID" value="ENSECAP00000037390.2"/>
    <property type="gene ID" value="ENSECAG00000021587.3"/>
</dbReference>
<dbReference type="InParanoid" id="A0A3Q2HQJ9"/>
<evidence type="ECO:0000313" key="1">
    <source>
        <dbReference type="Ensembl" id="ENSECAP00000037390.2"/>
    </source>
</evidence>
<dbReference type="Proteomes" id="UP000002281">
    <property type="component" value="Chromosome 1"/>
</dbReference>